<dbReference type="Proteomes" id="UP000319817">
    <property type="component" value="Chromosome"/>
</dbReference>
<accession>A0A517P064</accession>
<keyword evidence="1" id="KW-0812">Transmembrane</keyword>
<keyword evidence="1" id="KW-1133">Transmembrane helix</keyword>
<reference evidence="2 3" key="1">
    <citation type="submission" date="2019-02" db="EMBL/GenBank/DDBJ databases">
        <title>Deep-cultivation of Planctomycetes and their phenomic and genomic characterization uncovers novel biology.</title>
        <authorList>
            <person name="Wiegand S."/>
            <person name="Jogler M."/>
            <person name="Boedeker C."/>
            <person name="Pinto D."/>
            <person name="Vollmers J."/>
            <person name="Rivas-Marin E."/>
            <person name="Kohn T."/>
            <person name="Peeters S.H."/>
            <person name="Heuer A."/>
            <person name="Rast P."/>
            <person name="Oberbeckmann S."/>
            <person name="Bunk B."/>
            <person name="Jeske O."/>
            <person name="Meyerdierks A."/>
            <person name="Storesund J.E."/>
            <person name="Kallscheuer N."/>
            <person name="Luecker S."/>
            <person name="Lage O.M."/>
            <person name="Pohl T."/>
            <person name="Merkel B.J."/>
            <person name="Hornburger P."/>
            <person name="Mueller R.-W."/>
            <person name="Bruemmer F."/>
            <person name="Labrenz M."/>
            <person name="Spormann A.M."/>
            <person name="Op den Camp H."/>
            <person name="Overmann J."/>
            <person name="Amann R."/>
            <person name="Jetten M.S.M."/>
            <person name="Mascher T."/>
            <person name="Medema M.H."/>
            <person name="Devos D.P."/>
            <person name="Kaster A.-K."/>
            <person name="Ovreas L."/>
            <person name="Rohde M."/>
            <person name="Galperin M.Y."/>
            <person name="Jogler C."/>
        </authorList>
    </citation>
    <scope>NUCLEOTIDE SEQUENCE [LARGE SCALE GENOMIC DNA]</scope>
    <source>
        <strain evidence="2 3">K23_9</strain>
    </source>
</reference>
<dbReference type="EMBL" id="CP036526">
    <property type="protein sequence ID" value="QDT12763.1"/>
    <property type="molecule type" value="Genomic_DNA"/>
</dbReference>
<evidence type="ECO:0000313" key="3">
    <source>
        <dbReference type="Proteomes" id="UP000319817"/>
    </source>
</evidence>
<gene>
    <name evidence="2" type="ORF">K239x_47750</name>
</gene>
<evidence type="ECO:0000313" key="2">
    <source>
        <dbReference type="EMBL" id="QDT12763.1"/>
    </source>
</evidence>
<evidence type="ECO:0000256" key="1">
    <source>
        <dbReference type="SAM" id="Phobius"/>
    </source>
</evidence>
<keyword evidence="3" id="KW-1185">Reference proteome</keyword>
<protein>
    <submittedName>
        <fullName evidence="2">Uncharacterized protein</fullName>
    </submittedName>
</protein>
<keyword evidence="1" id="KW-0472">Membrane</keyword>
<organism evidence="2 3">
    <name type="scientific">Stieleria marina</name>
    <dbReference type="NCBI Taxonomy" id="1930275"/>
    <lineage>
        <taxon>Bacteria</taxon>
        <taxon>Pseudomonadati</taxon>
        <taxon>Planctomycetota</taxon>
        <taxon>Planctomycetia</taxon>
        <taxon>Pirellulales</taxon>
        <taxon>Pirellulaceae</taxon>
        <taxon>Stieleria</taxon>
    </lineage>
</organism>
<dbReference type="AlphaFoldDB" id="A0A517P064"/>
<proteinExistence type="predicted"/>
<feature type="transmembrane region" description="Helical" evidence="1">
    <location>
        <begin position="60"/>
        <end position="79"/>
    </location>
</feature>
<sequence length="95" mass="10375">MNDDLTREFSLRKQTAQASEESLADFGGPASSSFEEDFECFDFAVVQPNAVALRASVDNALGAVFLLFAFHLSVATWAVDWRILLGQSNCIGLIN</sequence>
<name>A0A517P064_9BACT</name>